<feature type="transmembrane region" description="Helical" evidence="1">
    <location>
        <begin position="73"/>
        <end position="94"/>
    </location>
</feature>
<evidence type="ECO:0000313" key="3">
    <source>
        <dbReference type="Proteomes" id="UP000501991"/>
    </source>
</evidence>
<dbReference type="RefSeq" id="WP_173764745.1">
    <property type="nucleotide sequence ID" value="NZ_CP048836.1"/>
</dbReference>
<dbReference type="KEGG" id="azq:G3580_07940"/>
<gene>
    <name evidence="2" type="ORF">G3580_07940</name>
</gene>
<reference evidence="2 3" key="1">
    <citation type="submission" date="2020-02" db="EMBL/GenBank/DDBJ databases">
        <title>Nitrogenibacter mangrovi gen. nov., sp. nov. isolated from mangrove sediment, a denitrifying betaproteobacterium.</title>
        <authorList>
            <person name="Liao H."/>
            <person name="Tian Y."/>
        </authorList>
    </citation>
    <scope>NUCLEOTIDE SEQUENCE [LARGE SCALE GENOMIC DNA]</scope>
    <source>
        <strain evidence="2 3">M9-3-2</strain>
    </source>
</reference>
<evidence type="ECO:0000256" key="1">
    <source>
        <dbReference type="SAM" id="Phobius"/>
    </source>
</evidence>
<evidence type="ECO:0000313" key="2">
    <source>
        <dbReference type="EMBL" id="QID17582.1"/>
    </source>
</evidence>
<sequence>MGKSPISKEDEEELLQDRSFLSAYLATWKAGFPWKSLVPSMLVCIVLFAYFWIFSPPAWTVAEKFRGLSSIGFGFATSMLGFLVAGFAIFATATKPELFRSLLCSRDAETGFSQLRWVFLTFMHVFFHFICFVFLCAVVFLVGGENDAMDLLLSQSGCAEANLKKYIAYGSLLFFTWWFFYLIVLTGHFVFSVYQTLLVAVVWGDRDDSEVGGK</sequence>
<feature type="transmembrane region" description="Helical" evidence="1">
    <location>
        <begin position="178"/>
        <end position="204"/>
    </location>
</feature>
<name>A0A6C1B1T0_9RHOO</name>
<protein>
    <submittedName>
        <fullName evidence="2">Uncharacterized protein</fullName>
    </submittedName>
</protein>
<dbReference type="Proteomes" id="UP000501991">
    <property type="component" value="Chromosome"/>
</dbReference>
<feature type="transmembrane region" description="Helical" evidence="1">
    <location>
        <begin position="36"/>
        <end position="53"/>
    </location>
</feature>
<dbReference type="EMBL" id="CP048836">
    <property type="protein sequence ID" value="QID17582.1"/>
    <property type="molecule type" value="Genomic_DNA"/>
</dbReference>
<proteinExistence type="predicted"/>
<keyword evidence="1" id="KW-1133">Transmembrane helix</keyword>
<keyword evidence="1" id="KW-0812">Transmembrane</keyword>
<keyword evidence="3" id="KW-1185">Reference proteome</keyword>
<dbReference type="AlphaFoldDB" id="A0A6C1B1T0"/>
<feature type="transmembrane region" description="Helical" evidence="1">
    <location>
        <begin position="115"/>
        <end position="142"/>
    </location>
</feature>
<accession>A0A6C1B1T0</accession>
<organism evidence="2 3">
    <name type="scientific">Nitrogeniibacter mangrovi</name>
    <dbReference type="NCBI Taxonomy" id="2016596"/>
    <lineage>
        <taxon>Bacteria</taxon>
        <taxon>Pseudomonadati</taxon>
        <taxon>Pseudomonadota</taxon>
        <taxon>Betaproteobacteria</taxon>
        <taxon>Rhodocyclales</taxon>
        <taxon>Zoogloeaceae</taxon>
        <taxon>Nitrogeniibacter</taxon>
    </lineage>
</organism>
<keyword evidence="1" id="KW-0472">Membrane</keyword>